<evidence type="ECO:0000313" key="2">
    <source>
        <dbReference type="Proteomes" id="UP000199073"/>
    </source>
</evidence>
<evidence type="ECO:0000313" key="1">
    <source>
        <dbReference type="EMBL" id="SDP75965.1"/>
    </source>
</evidence>
<sequence length="108" mass="12076">MEEITRLKKEAIAAGENHDFHFIGFNLDAKLALLKHALVYGAEELDDWSISGLACLVSDITADVNATITFSQKCADYFAHAKNPQKFRDECNDIARHRPGGRICKRTP</sequence>
<gene>
    <name evidence="1" type="ORF">SAMN05660330_03985</name>
</gene>
<protein>
    <submittedName>
        <fullName evidence="1">Uncharacterized protein</fullName>
    </submittedName>
</protein>
<reference evidence="1 2" key="1">
    <citation type="submission" date="2016-10" db="EMBL/GenBank/DDBJ databases">
        <authorList>
            <person name="de Groot N.N."/>
        </authorList>
    </citation>
    <scope>NUCLEOTIDE SEQUENCE [LARGE SCALE GENOMIC DNA]</scope>
    <source>
        <strain evidence="1 2">DSM 12130</strain>
    </source>
</reference>
<organism evidence="1 2">
    <name type="scientific">Desulforhopalus singaporensis</name>
    <dbReference type="NCBI Taxonomy" id="91360"/>
    <lineage>
        <taxon>Bacteria</taxon>
        <taxon>Pseudomonadati</taxon>
        <taxon>Thermodesulfobacteriota</taxon>
        <taxon>Desulfobulbia</taxon>
        <taxon>Desulfobulbales</taxon>
        <taxon>Desulfocapsaceae</taxon>
        <taxon>Desulforhopalus</taxon>
    </lineage>
</organism>
<dbReference type="AlphaFoldDB" id="A0A1H0VCK1"/>
<proteinExistence type="predicted"/>
<name>A0A1H0VCK1_9BACT</name>
<accession>A0A1H0VCK1</accession>
<keyword evidence="2" id="KW-1185">Reference proteome</keyword>
<dbReference type="STRING" id="91360.SAMN05660330_03985"/>
<dbReference type="EMBL" id="FNJI01000045">
    <property type="protein sequence ID" value="SDP75965.1"/>
    <property type="molecule type" value="Genomic_DNA"/>
</dbReference>
<dbReference type="RefSeq" id="WP_092225879.1">
    <property type="nucleotide sequence ID" value="NZ_FNJI01000045.1"/>
</dbReference>
<dbReference type="Proteomes" id="UP000199073">
    <property type="component" value="Unassembled WGS sequence"/>
</dbReference>